<sequence>MVILKVLNNNAATTIDPNTDNEMVIMGRGLAFGKKSGDEVDKSRIEKIFTLEDEGGIDKVKNMLKNIPEEVLDCSEVIISHCESEFNCKLSDHIYLSLADHITFSLKRYKDNMMVKNNLLWEIKRIHKKEYNEGVWALNYINSRFGVELPMDEAGFIAFHFINALNNVEVTETLAVTKLVQEISCIIEKTFKIKFKDNDISYDRLITHLKFFSHRLFNKIKIENKEDEFLKLIEQQYNQSYKCAMKIKRFLKKQYDYDVEDAEIVYLSMHIQRVVNNNV</sequence>
<dbReference type="PANTHER" id="PTHR30185">
    <property type="entry name" value="CRYPTIC BETA-GLUCOSIDE BGL OPERON ANTITERMINATOR"/>
    <property type="match status" value="1"/>
</dbReference>
<name>W6RYR0_9CLOT</name>
<proteinExistence type="predicted"/>
<dbReference type="Gene3D" id="2.30.24.10">
    <property type="entry name" value="CAT RNA-binding domain"/>
    <property type="match status" value="1"/>
</dbReference>
<dbReference type="InterPro" id="IPR004341">
    <property type="entry name" value="CAT_RNA-bd_dom"/>
</dbReference>
<dbReference type="SMART" id="SM01061">
    <property type="entry name" value="CAT_RBD"/>
    <property type="match status" value="1"/>
</dbReference>
<feature type="domain" description="PRD" evidence="2">
    <location>
        <begin position="66"/>
        <end position="170"/>
    </location>
</feature>
<dbReference type="Pfam" id="PF00874">
    <property type="entry name" value="PRD"/>
    <property type="match status" value="2"/>
</dbReference>
<dbReference type="HOGENOM" id="CLU_078802_0_0_9"/>
<protein>
    <submittedName>
        <fullName evidence="3">Transcription antiterminator LicT</fullName>
    </submittedName>
</protein>
<dbReference type="Pfam" id="PF03123">
    <property type="entry name" value="CAT_RBD"/>
    <property type="match status" value="1"/>
</dbReference>
<keyword evidence="1" id="KW-0677">Repeat</keyword>
<evidence type="ECO:0000256" key="1">
    <source>
        <dbReference type="ARBA" id="ARBA00022737"/>
    </source>
</evidence>
<dbReference type="InterPro" id="IPR036650">
    <property type="entry name" value="CAT_RNA-bd_dom_sf"/>
</dbReference>
<dbReference type="OrthoDB" id="9813552at2"/>
<dbReference type="AlphaFoldDB" id="W6RYR0"/>
<accession>W6RYR0</accession>
<dbReference type="GO" id="GO:0003723">
    <property type="term" value="F:RNA binding"/>
    <property type="evidence" value="ECO:0007669"/>
    <property type="project" value="InterPro"/>
</dbReference>
<dbReference type="InterPro" id="IPR011608">
    <property type="entry name" value="PRD"/>
</dbReference>
<feature type="domain" description="PRD" evidence="2">
    <location>
        <begin position="171"/>
        <end position="279"/>
    </location>
</feature>
<dbReference type="NCBIfam" id="NF046042">
    <property type="entry name" value="LicT"/>
    <property type="match status" value="1"/>
</dbReference>
<evidence type="ECO:0000313" key="4">
    <source>
        <dbReference type="Proteomes" id="UP000019426"/>
    </source>
</evidence>
<dbReference type="SUPFAM" id="SSF50151">
    <property type="entry name" value="SacY-like RNA-binding domain"/>
    <property type="match status" value="1"/>
</dbReference>
<dbReference type="Proteomes" id="UP000019426">
    <property type="component" value="Chromosome M2/40_rep1"/>
</dbReference>
<evidence type="ECO:0000313" key="3">
    <source>
        <dbReference type="EMBL" id="CDM69598.1"/>
    </source>
</evidence>
<dbReference type="InterPro" id="IPR050661">
    <property type="entry name" value="BglG_antiterminators"/>
</dbReference>
<dbReference type="RefSeq" id="WP_044039397.1">
    <property type="nucleotide sequence ID" value="NZ_HG917868.1"/>
</dbReference>
<dbReference type="GO" id="GO:0006355">
    <property type="term" value="P:regulation of DNA-templated transcription"/>
    <property type="evidence" value="ECO:0007669"/>
    <property type="project" value="InterPro"/>
</dbReference>
<dbReference type="PROSITE" id="PS51372">
    <property type="entry name" value="PRD_2"/>
    <property type="match status" value="2"/>
</dbReference>
<keyword evidence="4" id="KW-1185">Reference proteome</keyword>
<evidence type="ECO:0000259" key="2">
    <source>
        <dbReference type="PROSITE" id="PS51372"/>
    </source>
</evidence>
<dbReference type="KEGG" id="clt:CM240_2461"/>
<gene>
    <name evidence="3" type="primary">licT</name>
    <name evidence="3" type="ORF">CM240_2461</name>
</gene>
<reference evidence="3 4" key="1">
    <citation type="submission" date="2013-11" db="EMBL/GenBank/DDBJ databases">
        <title>Complete genome sequence of Clostridum sp. M2/40.</title>
        <authorList>
            <person name="Wibberg D."/>
            <person name="Puehler A."/>
            <person name="Schlueter A."/>
        </authorList>
    </citation>
    <scope>NUCLEOTIDE SEQUENCE [LARGE SCALE GENOMIC DNA]</scope>
    <source>
        <strain evidence="4">M2/40</strain>
    </source>
</reference>
<dbReference type="STRING" id="1216932.CM240_2461"/>
<dbReference type="InterPro" id="IPR036634">
    <property type="entry name" value="PRD_sf"/>
</dbReference>
<organism evidence="3 4">
    <name type="scientific">Clostridium bornimense</name>
    <dbReference type="NCBI Taxonomy" id="1216932"/>
    <lineage>
        <taxon>Bacteria</taxon>
        <taxon>Bacillati</taxon>
        <taxon>Bacillota</taxon>
        <taxon>Clostridia</taxon>
        <taxon>Eubacteriales</taxon>
        <taxon>Clostridiaceae</taxon>
        <taxon>Clostridium</taxon>
    </lineage>
</organism>
<dbReference type="PATRIC" id="fig|1216932.3.peg.2439"/>
<dbReference type="Gene3D" id="1.10.1790.10">
    <property type="entry name" value="PRD domain"/>
    <property type="match status" value="2"/>
</dbReference>
<dbReference type="EMBL" id="HG917868">
    <property type="protein sequence ID" value="CDM69598.1"/>
    <property type="molecule type" value="Genomic_DNA"/>
</dbReference>
<dbReference type="SUPFAM" id="SSF63520">
    <property type="entry name" value="PTS-regulatory domain, PRD"/>
    <property type="match status" value="2"/>
</dbReference>
<dbReference type="eggNOG" id="COG3711">
    <property type="taxonomic scope" value="Bacteria"/>
</dbReference>
<dbReference type="PANTHER" id="PTHR30185:SF15">
    <property type="entry name" value="CRYPTIC BETA-GLUCOSIDE BGL OPERON ANTITERMINATOR"/>
    <property type="match status" value="1"/>
</dbReference>